<protein>
    <submittedName>
        <fullName evidence="8">Replication endonuclease</fullName>
    </submittedName>
</protein>
<evidence type="ECO:0000259" key="7">
    <source>
        <dbReference type="Pfam" id="PF05840"/>
    </source>
</evidence>
<keyword evidence="5 8" id="KW-0255">Endonuclease</keyword>
<dbReference type="InterPro" id="IPR008766">
    <property type="entry name" value="Replication_gene_A-like"/>
</dbReference>
<comment type="similarity">
    <text evidence="2">Belongs to the phage GPA family.</text>
</comment>
<dbReference type="AlphaFoldDB" id="A0AAN3HBT5"/>
<dbReference type="EMBL" id="AATCLQ010000039">
    <property type="protein sequence ID" value="EFJ6483587.1"/>
    <property type="molecule type" value="Genomic_DNA"/>
</dbReference>
<keyword evidence="3" id="KW-0235">DNA replication</keyword>
<dbReference type="GO" id="GO:0016787">
    <property type="term" value="F:hydrolase activity"/>
    <property type="evidence" value="ECO:0007669"/>
    <property type="project" value="UniProtKB-KW"/>
</dbReference>
<dbReference type="RefSeq" id="WP_052067817.1">
    <property type="nucleotide sequence ID" value="NZ_CCVO01000075.1"/>
</dbReference>
<proteinExistence type="inferred from homology"/>
<evidence type="ECO:0000256" key="4">
    <source>
        <dbReference type="ARBA" id="ARBA00022722"/>
    </source>
</evidence>
<evidence type="ECO:0000313" key="9">
    <source>
        <dbReference type="Proteomes" id="UP000711811"/>
    </source>
</evidence>
<dbReference type="GO" id="GO:0004519">
    <property type="term" value="F:endonuclease activity"/>
    <property type="evidence" value="ECO:0007669"/>
    <property type="project" value="UniProtKB-KW"/>
</dbReference>
<comment type="caution">
    <text evidence="8">The sequence shown here is derived from an EMBL/GenBank/DDBJ whole genome shotgun (WGS) entry which is preliminary data.</text>
</comment>
<dbReference type="Proteomes" id="UP000711811">
    <property type="component" value="Unassembled WGS sequence"/>
</dbReference>
<organism evidence="8 9">
    <name type="scientific">Escherichia coli</name>
    <dbReference type="NCBI Taxonomy" id="562"/>
    <lineage>
        <taxon>Bacteria</taxon>
        <taxon>Pseudomonadati</taxon>
        <taxon>Pseudomonadota</taxon>
        <taxon>Gammaproteobacteria</taxon>
        <taxon>Enterobacterales</taxon>
        <taxon>Enterobacteriaceae</taxon>
        <taxon>Escherichia</taxon>
    </lineage>
</organism>
<comment type="function">
    <text evidence="1">Possible endonuclease which induces a single-strand cut and initiates DNA replication.</text>
</comment>
<evidence type="ECO:0000313" key="8">
    <source>
        <dbReference type="EMBL" id="EFJ6483587.1"/>
    </source>
</evidence>
<name>A0AAN3HBT5_ECOLX</name>
<accession>A0AAN3HBT5</accession>
<evidence type="ECO:0000256" key="5">
    <source>
        <dbReference type="ARBA" id="ARBA00022759"/>
    </source>
</evidence>
<evidence type="ECO:0000256" key="6">
    <source>
        <dbReference type="ARBA" id="ARBA00022801"/>
    </source>
</evidence>
<reference evidence="8" key="1">
    <citation type="submission" date="2020-02" db="EMBL/GenBank/DDBJ databases">
        <authorList>
            <person name="Ashton P.M."/>
            <person name="Dallman T."/>
            <person name="Nair S."/>
            <person name="De Pinna E."/>
            <person name="Peters T."/>
            <person name="Grant K."/>
        </authorList>
    </citation>
    <scope>NUCLEOTIDE SEQUENCE</scope>
    <source>
        <strain evidence="8">93335</strain>
    </source>
</reference>
<dbReference type="Pfam" id="PF05840">
    <property type="entry name" value="Phage_GPA"/>
    <property type="match status" value="1"/>
</dbReference>
<keyword evidence="6" id="KW-0378">Hydrolase</keyword>
<evidence type="ECO:0000256" key="1">
    <source>
        <dbReference type="ARBA" id="ARBA00003293"/>
    </source>
</evidence>
<evidence type="ECO:0000256" key="2">
    <source>
        <dbReference type="ARBA" id="ARBA00009260"/>
    </source>
</evidence>
<feature type="domain" description="Replication gene A protein-like" evidence="7">
    <location>
        <begin position="120"/>
        <end position="442"/>
    </location>
</feature>
<dbReference type="GO" id="GO:0006260">
    <property type="term" value="P:DNA replication"/>
    <property type="evidence" value="ECO:0007669"/>
    <property type="project" value="UniProtKB-KW"/>
</dbReference>
<keyword evidence="4" id="KW-0540">Nuclease</keyword>
<sequence length="640" mass="72264">MTVYSAGGPRMPEPEEELIFTEEVNSAFSGLPRFVSVKLGRRISSAWQTKGFAGAREKFALMVQKDLPCITGVNKRYAINPDELPGWLFGGLASDQAYGAVHSMTWRFNSLVDGDDGDAHLLAQELSAFLIAEMQHLSALLADEDADVAAGAIYAMVAGLVEHFRMEPPDWKRFIGRKMTLDQLTVAISRMLSVRWWQGKLRVFSRRWREHLLIAMGSVRRQSSPHCSYEWVQRWLAGRKHGRRLMAETDVEDEETGEKFSLLDLVDSSISDAEKRRSELMTRVKGLEDLARFEGVAQEQGYVGLFFTMTAPSKYHAWLETGYRNRRYNGASPKDTQNYFSGLWRQISATLRRRGIGFFGLRSAEPHHDGTPHWHGVLYVHQEYAVALQEILEYYANRDDDAEKVTIRKAGRKSHLEIKPVLDDLGSATAYIAKHIGMNIDGCASGGMNHETGHTLVVTARHASAWASLWGIKQFQFIGSAPVSVWRELRRFNNQAHADRISPALGELHRAASEGDWKTYTRLQGGPFVARSDLVLRTWYQRSEEPDECGRHATAIKGVYMPGCDTPPVVTRSRNWRISRNVTTGSLGVNRGPALTPWTCVNNCISGRKRPADHPPDLCIRIPVQLELNFWEEKKGKNEH</sequence>
<gene>
    <name evidence="8" type="ORF">A2J79_003991</name>
</gene>
<evidence type="ECO:0000256" key="3">
    <source>
        <dbReference type="ARBA" id="ARBA00022705"/>
    </source>
</evidence>